<comment type="caution">
    <text evidence="1">The sequence shown here is derived from an EMBL/GenBank/DDBJ whole genome shotgun (WGS) entry which is preliminary data.</text>
</comment>
<proteinExistence type="predicted"/>
<name>A0A0F9JR96_9ZZZZ</name>
<gene>
    <name evidence="1" type="ORF">LCGC14_1496290</name>
</gene>
<sequence length="90" mass="10009">MKRLAIGILCCLLLTGCVWHKITIIKFSGGEVKVPFGSYVPIQGEDLKGTIIRQVWLTDEKGRKIPPIKDIEIKEKGQGQSTDDEITANK</sequence>
<dbReference type="EMBL" id="LAZR01010808">
    <property type="protein sequence ID" value="KKM64946.1"/>
    <property type="molecule type" value="Genomic_DNA"/>
</dbReference>
<dbReference type="PROSITE" id="PS51257">
    <property type="entry name" value="PROKAR_LIPOPROTEIN"/>
    <property type="match status" value="1"/>
</dbReference>
<dbReference type="AlphaFoldDB" id="A0A0F9JR96"/>
<reference evidence="1" key="1">
    <citation type="journal article" date="2015" name="Nature">
        <title>Complex archaea that bridge the gap between prokaryotes and eukaryotes.</title>
        <authorList>
            <person name="Spang A."/>
            <person name="Saw J.H."/>
            <person name="Jorgensen S.L."/>
            <person name="Zaremba-Niedzwiedzka K."/>
            <person name="Martijn J."/>
            <person name="Lind A.E."/>
            <person name="van Eijk R."/>
            <person name="Schleper C."/>
            <person name="Guy L."/>
            <person name="Ettema T.J."/>
        </authorList>
    </citation>
    <scope>NUCLEOTIDE SEQUENCE</scope>
</reference>
<accession>A0A0F9JR96</accession>
<organism evidence="1">
    <name type="scientific">marine sediment metagenome</name>
    <dbReference type="NCBI Taxonomy" id="412755"/>
    <lineage>
        <taxon>unclassified sequences</taxon>
        <taxon>metagenomes</taxon>
        <taxon>ecological metagenomes</taxon>
    </lineage>
</organism>
<evidence type="ECO:0000313" key="1">
    <source>
        <dbReference type="EMBL" id="KKM64946.1"/>
    </source>
</evidence>
<protein>
    <submittedName>
        <fullName evidence="1">Uncharacterized protein</fullName>
    </submittedName>
</protein>